<keyword evidence="3" id="KW-1185">Reference proteome</keyword>
<organism evidence="2 3">
    <name type="scientific">Linnemannia gamsii</name>
    <dbReference type="NCBI Taxonomy" id="64522"/>
    <lineage>
        <taxon>Eukaryota</taxon>
        <taxon>Fungi</taxon>
        <taxon>Fungi incertae sedis</taxon>
        <taxon>Mucoromycota</taxon>
        <taxon>Mortierellomycotina</taxon>
        <taxon>Mortierellomycetes</taxon>
        <taxon>Mortierellales</taxon>
        <taxon>Mortierellaceae</taxon>
        <taxon>Linnemannia</taxon>
    </lineage>
</organism>
<name>A0ABQ7JJW9_9FUNG</name>
<protein>
    <recommendedName>
        <fullName evidence="4">BED-type domain-containing protein</fullName>
    </recommendedName>
</protein>
<feature type="compositionally biased region" description="Basic and acidic residues" evidence="1">
    <location>
        <begin position="49"/>
        <end position="69"/>
    </location>
</feature>
<evidence type="ECO:0000313" key="3">
    <source>
        <dbReference type="Proteomes" id="UP001194696"/>
    </source>
</evidence>
<reference evidence="2 3" key="1">
    <citation type="journal article" date="2020" name="Fungal Divers.">
        <title>Resolving the Mortierellaceae phylogeny through synthesis of multi-gene phylogenetics and phylogenomics.</title>
        <authorList>
            <person name="Vandepol N."/>
            <person name="Liber J."/>
            <person name="Desiro A."/>
            <person name="Na H."/>
            <person name="Kennedy M."/>
            <person name="Barry K."/>
            <person name="Grigoriev I.V."/>
            <person name="Miller A.N."/>
            <person name="O'Donnell K."/>
            <person name="Stajich J.E."/>
            <person name="Bonito G."/>
        </authorList>
    </citation>
    <scope>NUCLEOTIDE SEQUENCE [LARGE SCALE GENOMIC DNA]</scope>
    <source>
        <strain evidence="2 3">AD045</strain>
    </source>
</reference>
<evidence type="ECO:0000256" key="1">
    <source>
        <dbReference type="SAM" id="MobiDB-lite"/>
    </source>
</evidence>
<evidence type="ECO:0000313" key="2">
    <source>
        <dbReference type="EMBL" id="KAG0276581.1"/>
    </source>
</evidence>
<comment type="caution">
    <text evidence="2">The sequence shown here is derived from an EMBL/GenBank/DDBJ whole genome shotgun (WGS) entry which is preliminary data.</text>
</comment>
<gene>
    <name evidence="2" type="ORF">BGZ96_003226</name>
</gene>
<sequence length="100" mass="11859">MTPVITTTQLLLCRICNQPFKPSKNQNCNLRRHLKNIHKLSPTLHPRKSKWDSIPDGRIKDENDRTERTRKSKRLWARKERFRRKAEEAALGLCMLNKPV</sequence>
<dbReference type="EMBL" id="JAAAIM010001675">
    <property type="protein sequence ID" value="KAG0276581.1"/>
    <property type="molecule type" value="Genomic_DNA"/>
</dbReference>
<evidence type="ECO:0008006" key="4">
    <source>
        <dbReference type="Google" id="ProtNLM"/>
    </source>
</evidence>
<feature type="region of interest" description="Disordered" evidence="1">
    <location>
        <begin position="39"/>
        <end position="70"/>
    </location>
</feature>
<accession>A0ABQ7JJW9</accession>
<proteinExistence type="predicted"/>
<dbReference type="Proteomes" id="UP001194696">
    <property type="component" value="Unassembled WGS sequence"/>
</dbReference>